<reference evidence="2 3" key="1">
    <citation type="submission" date="2014-11" db="EMBL/GenBank/DDBJ databases">
        <authorList>
            <person name="Zhu J."/>
            <person name="Qi W."/>
            <person name="Song R."/>
        </authorList>
    </citation>
    <scope>NUCLEOTIDE SEQUENCE [LARGE SCALE GENOMIC DNA]</scope>
</reference>
<dbReference type="VEuPathDB" id="CryptoDB:Vbra_4398"/>
<feature type="compositionally biased region" description="Basic residues" evidence="1">
    <location>
        <begin position="54"/>
        <end position="63"/>
    </location>
</feature>
<feature type="compositionally biased region" description="Basic and acidic residues" evidence="1">
    <location>
        <begin position="230"/>
        <end position="262"/>
    </location>
</feature>
<name>A0A0G4FDD8_VITBC</name>
<organism evidence="2 3">
    <name type="scientific">Vitrella brassicaformis (strain CCMP3155)</name>
    <dbReference type="NCBI Taxonomy" id="1169540"/>
    <lineage>
        <taxon>Eukaryota</taxon>
        <taxon>Sar</taxon>
        <taxon>Alveolata</taxon>
        <taxon>Colpodellida</taxon>
        <taxon>Vitrellaceae</taxon>
        <taxon>Vitrella</taxon>
    </lineage>
</organism>
<accession>A0A0G4FDD8</accession>
<dbReference type="Proteomes" id="UP000041254">
    <property type="component" value="Unassembled WGS sequence"/>
</dbReference>
<feature type="compositionally biased region" description="Low complexity" evidence="1">
    <location>
        <begin position="85"/>
        <end position="96"/>
    </location>
</feature>
<feature type="compositionally biased region" description="Basic and acidic residues" evidence="1">
    <location>
        <begin position="163"/>
        <end position="177"/>
    </location>
</feature>
<dbReference type="AlphaFoldDB" id="A0A0G4FDD8"/>
<feature type="compositionally biased region" description="Basic residues" evidence="1">
    <location>
        <begin position="211"/>
        <end position="224"/>
    </location>
</feature>
<feature type="region of interest" description="Disordered" evidence="1">
    <location>
        <begin position="1"/>
        <end position="22"/>
    </location>
</feature>
<evidence type="ECO:0000256" key="1">
    <source>
        <dbReference type="SAM" id="MobiDB-lite"/>
    </source>
</evidence>
<feature type="region of interest" description="Disordered" evidence="1">
    <location>
        <begin position="37"/>
        <end position="331"/>
    </location>
</feature>
<feature type="compositionally biased region" description="Basic residues" evidence="1">
    <location>
        <begin position="293"/>
        <end position="304"/>
    </location>
</feature>
<gene>
    <name evidence="2" type="ORF">Vbra_4398</name>
</gene>
<dbReference type="OrthoDB" id="445277at2759"/>
<dbReference type="InParanoid" id="A0A0G4FDD8"/>
<keyword evidence="3" id="KW-1185">Reference proteome</keyword>
<proteinExistence type="predicted"/>
<sequence>MSKFVLKQGDAPRQRKGGFTAAEQAAALWRQELEAKEKLKEKASSQRPIDDGKRRRKKRKKAKRRDDDDGSDPDRRSRKKRHRSLSPSSSSSSSGESPKRRRRDKASPPTQDGGGGKEGGQKDQPQIEKWAESIQQRSLPANPLARMYQATTMSLVQQQQHMKKQEQHAEKSPPRKERASRRSLSRSRSPSPSPLPRDPVNPLDAAYDRKAYRRLKRERKRRGSRSPSGGRRDPYWEHDRYVERSESPERERTEGPMWDTRKGSWVSKAGGVYIPPADGREGEGGDDQEPARYIRRAHRPRGRSRSPSPRQRDSPVYSPYQKPMEEPKSPD</sequence>
<protein>
    <submittedName>
        <fullName evidence="2">Uncharacterized protein</fullName>
    </submittedName>
</protein>
<evidence type="ECO:0000313" key="3">
    <source>
        <dbReference type="Proteomes" id="UP000041254"/>
    </source>
</evidence>
<feature type="compositionally biased region" description="Basic and acidic residues" evidence="1">
    <location>
        <begin position="37"/>
        <end position="53"/>
    </location>
</feature>
<dbReference type="EMBL" id="CDMY01000411">
    <property type="protein sequence ID" value="CEM11213.1"/>
    <property type="molecule type" value="Genomic_DNA"/>
</dbReference>
<evidence type="ECO:0000313" key="2">
    <source>
        <dbReference type="EMBL" id="CEM11213.1"/>
    </source>
</evidence>
<feature type="compositionally biased region" description="Basic and acidic residues" evidence="1">
    <location>
        <begin position="119"/>
        <end position="131"/>
    </location>
</feature>
<feature type="compositionally biased region" description="Basic and acidic residues" evidence="1">
    <location>
        <begin position="64"/>
        <end position="75"/>
    </location>
</feature>